<sequence length="599" mass="66547">MALASDDAALHGFADAKHDEFESKKEKDTIASSGEHELDGIHDGLEFPTEAEQETLRRVADTVPWNAYMIAFVELAERFSYYGTTVVFTNFIQQPLPPNSRTGAGGADGQSGALGLGQRASTGLGTFNQFWVYVIPLFGAYLADTRWGRFKTICVSVAIALVGHVLLIVSAVPGVIENSNGALACFIIAIIVMGLGTGGFKSNISPLVAEQYKKTKLFINTTRSGERVIVDPTLTTSRIYMYFYLFINIGALIGQISMTYSEKYVGFYLSYLLPTVVFLLCPLVLFIGRNRYARSPPTGSVLGKALRIWRLAQKGRWHWNPVRTFRELTADDFWESAKPSRFHGEAKPAWMTFDDQWVDEVKRGFKASSVFLWFPIYWLTYNQLNNNLTSQAATMVVNGVPNDVLSNLDPFALIIFIPICDLLIYPALRRAGINFSPIKKITLGFFTGSAAMIWTAVVQHYIYQRNPCGYYVATCTDADGNAVTSDLNVWIQTGSYVLIAFSEIFASITGLEYAFTKAPKNMRSLVMAVFLFMSALSSAIGEAFVSLSADPLLVWNYGVMAVLAFCAGVIFWFQYRHLDQIEDELNAIGEGQYDDGKDH</sequence>
<dbReference type="GO" id="GO:0071916">
    <property type="term" value="F:dipeptide transmembrane transporter activity"/>
    <property type="evidence" value="ECO:0007669"/>
    <property type="project" value="UniProtKB-ARBA"/>
</dbReference>
<feature type="transmembrane region" description="Helical" evidence="8">
    <location>
        <begin position="239"/>
        <end position="258"/>
    </location>
</feature>
<dbReference type="Pfam" id="PF00854">
    <property type="entry name" value="PTR2"/>
    <property type="match status" value="1"/>
</dbReference>
<feature type="transmembrane region" description="Helical" evidence="8">
    <location>
        <begin position="525"/>
        <end position="547"/>
    </location>
</feature>
<dbReference type="SUPFAM" id="SSF103473">
    <property type="entry name" value="MFS general substrate transporter"/>
    <property type="match status" value="1"/>
</dbReference>
<evidence type="ECO:0000256" key="5">
    <source>
        <dbReference type="ARBA" id="ARBA00022989"/>
    </source>
</evidence>
<evidence type="ECO:0000256" key="2">
    <source>
        <dbReference type="ARBA" id="ARBA00005982"/>
    </source>
</evidence>
<feature type="transmembrane region" description="Helical" evidence="8">
    <location>
        <begin position="153"/>
        <end position="175"/>
    </location>
</feature>
<dbReference type="PROSITE" id="PS01023">
    <property type="entry name" value="PTR2_2"/>
    <property type="match status" value="1"/>
</dbReference>
<feature type="transmembrane region" description="Helical" evidence="8">
    <location>
        <begin position="553"/>
        <end position="573"/>
    </location>
</feature>
<feature type="transmembrane region" description="Helical" evidence="8">
    <location>
        <begin position="411"/>
        <end position="428"/>
    </location>
</feature>
<evidence type="ECO:0000256" key="1">
    <source>
        <dbReference type="ARBA" id="ARBA00004141"/>
    </source>
</evidence>
<dbReference type="InterPro" id="IPR018456">
    <property type="entry name" value="PTR2_symporter_CS"/>
</dbReference>
<feature type="transmembrane region" description="Helical" evidence="8">
    <location>
        <begin position="181"/>
        <end position="200"/>
    </location>
</feature>
<evidence type="ECO:0000313" key="10">
    <source>
        <dbReference type="Proteomes" id="UP001212997"/>
    </source>
</evidence>
<keyword evidence="5 8" id="KW-1133">Transmembrane helix</keyword>
<dbReference type="FunFam" id="1.20.1250.20:FF:000085">
    <property type="entry name" value="MFS peptide transporter Ptr2"/>
    <property type="match status" value="1"/>
</dbReference>
<keyword evidence="10" id="KW-1185">Reference proteome</keyword>
<protein>
    <submittedName>
        <fullName evidence="9">Uncharacterized protein</fullName>
    </submittedName>
</protein>
<comment type="similarity">
    <text evidence="2 7">Belongs to the major facilitator superfamily. Proton-dependent oligopeptide transporter (POT/PTR) (TC 2.A.17) family.</text>
</comment>
<feature type="transmembrane region" description="Helical" evidence="8">
    <location>
        <begin position="494"/>
        <end position="513"/>
    </location>
</feature>
<keyword evidence="4 7" id="KW-0812">Transmembrane</keyword>
<dbReference type="PANTHER" id="PTHR11654">
    <property type="entry name" value="OLIGOPEPTIDE TRANSPORTER-RELATED"/>
    <property type="match status" value="1"/>
</dbReference>
<gene>
    <name evidence="9" type="ORF">NLI96_g4289</name>
</gene>
<dbReference type="AlphaFoldDB" id="A0AAD5V5H8"/>
<comment type="caution">
    <text evidence="9">The sequence shown here is derived from an EMBL/GenBank/DDBJ whole genome shotgun (WGS) entry which is preliminary data.</text>
</comment>
<dbReference type="Proteomes" id="UP001212997">
    <property type="component" value="Unassembled WGS sequence"/>
</dbReference>
<evidence type="ECO:0000256" key="8">
    <source>
        <dbReference type="SAM" id="Phobius"/>
    </source>
</evidence>
<dbReference type="InterPro" id="IPR000109">
    <property type="entry name" value="POT_fam"/>
</dbReference>
<feature type="transmembrane region" description="Helical" evidence="8">
    <location>
        <begin position="264"/>
        <end position="287"/>
    </location>
</feature>
<evidence type="ECO:0000256" key="6">
    <source>
        <dbReference type="ARBA" id="ARBA00023136"/>
    </source>
</evidence>
<evidence type="ECO:0000256" key="3">
    <source>
        <dbReference type="ARBA" id="ARBA00022448"/>
    </source>
</evidence>
<dbReference type="InterPro" id="IPR036259">
    <property type="entry name" value="MFS_trans_sf"/>
</dbReference>
<dbReference type="Gene3D" id="1.20.1250.20">
    <property type="entry name" value="MFS general substrate transporter like domains"/>
    <property type="match status" value="1"/>
</dbReference>
<feature type="transmembrane region" description="Helical" evidence="8">
    <location>
        <begin position="364"/>
        <end position="381"/>
    </location>
</feature>
<evidence type="ECO:0000256" key="4">
    <source>
        <dbReference type="ARBA" id="ARBA00022692"/>
    </source>
</evidence>
<dbReference type="GO" id="GO:0005886">
    <property type="term" value="C:plasma membrane"/>
    <property type="evidence" value="ECO:0007669"/>
    <property type="project" value="UniProtKB-ARBA"/>
</dbReference>
<name>A0AAD5V5H8_9APHY</name>
<organism evidence="9 10">
    <name type="scientific">Meripilus lineatus</name>
    <dbReference type="NCBI Taxonomy" id="2056292"/>
    <lineage>
        <taxon>Eukaryota</taxon>
        <taxon>Fungi</taxon>
        <taxon>Dikarya</taxon>
        <taxon>Basidiomycota</taxon>
        <taxon>Agaricomycotina</taxon>
        <taxon>Agaricomycetes</taxon>
        <taxon>Polyporales</taxon>
        <taxon>Meripilaceae</taxon>
        <taxon>Meripilus</taxon>
    </lineage>
</organism>
<keyword evidence="6 8" id="KW-0472">Membrane</keyword>
<comment type="subcellular location">
    <subcellularLocation>
        <location evidence="1 7">Membrane</location>
        <topology evidence="1 7">Multi-pass membrane protein</topology>
    </subcellularLocation>
</comment>
<dbReference type="EMBL" id="JANAWD010000123">
    <property type="protein sequence ID" value="KAJ3486371.1"/>
    <property type="molecule type" value="Genomic_DNA"/>
</dbReference>
<evidence type="ECO:0000256" key="7">
    <source>
        <dbReference type="RuleBase" id="RU003755"/>
    </source>
</evidence>
<proteinExistence type="inferred from homology"/>
<accession>A0AAD5V5H8</accession>
<reference evidence="9" key="1">
    <citation type="submission" date="2022-07" db="EMBL/GenBank/DDBJ databases">
        <title>Genome Sequence of Physisporinus lineatus.</title>
        <authorList>
            <person name="Buettner E."/>
        </authorList>
    </citation>
    <scope>NUCLEOTIDE SEQUENCE</scope>
    <source>
        <strain evidence="9">VT162</strain>
    </source>
</reference>
<feature type="transmembrane region" description="Helical" evidence="8">
    <location>
        <begin position="440"/>
        <end position="462"/>
    </location>
</feature>
<keyword evidence="3 7" id="KW-0813">Transport</keyword>
<evidence type="ECO:0000313" key="9">
    <source>
        <dbReference type="EMBL" id="KAJ3486371.1"/>
    </source>
</evidence>